<dbReference type="Pfam" id="PF00512">
    <property type="entry name" value="HisKA"/>
    <property type="match status" value="1"/>
</dbReference>
<dbReference type="SMART" id="SM00388">
    <property type="entry name" value="HisKA"/>
    <property type="match status" value="1"/>
</dbReference>
<dbReference type="SMART" id="SM00387">
    <property type="entry name" value="HATPase_c"/>
    <property type="match status" value="1"/>
</dbReference>
<evidence type="ECO:0000256" key="15">
    <source>
        <dbReference type="SAM" id="Coils"/>
    </source>
</evidence>
<dbReference type="Gene3D" id="1.10.287.130">
    <property type="match status" value="1"/>
</dbReference>
<comment type="caution">
    <text evidence="19">The sequence shown here is derived from an EMBL/GenBank/DDBJ whole genome shotgun (WGS) entry which is preliminary data.</text>
</comment>
<keyword evidence="11" id="KW-0067">ATP-binding</keyword>
<organism evidence="19 20">
    <name type="scientific">Holtiella tumoricola</name>
    <dbReference type="NCBI Taxonomy" id="3018743"/>
    <lineage>
        <taxon>Bacteria</taxon>
        <taxon>Bacillati</taxon>
        <taxon>Bacillota</taxon>
        <taxon>Clostridia</taxon>
        <taxon>Lachnospirales</taxon>
        <taxon>Cellulosilyticaceae</taxon>
        <taxon>Holtiella</taxon>
    </lineage>
</organism>
<dbReference type="Proteomes" id="UP001169242">
    <property type="component" value="Unassembled WGS sequence"/>
</dbReference>
<dbReference type="InterPro" id="IPR036890">
    <property type="entry name" value="HATPase_C_sf"/>
</dbReference>
<evidence type="ECO:0000256" key="10">
    <source>
        <dbReference type="ARBA" id="ARBA00022777"/>
    </source>
</evidence>
<feature type="transmembrane region" description="Helical" evidence="17">
    <location>
        <begin position="323"/>
        <end position="345"/>
    </location>
</feature>
<evidence type="ECO:0000256" key="6">
    <source>
        <dbReference type="ARBA" id="ARBA00022553"/>
    </source>
</evidence>
<dbReference type="PRINTS" id="PR00344">
    <property type="entry name" value="BCTRLSENSOR"/>
</dbReference>
<dbReference type="FunFam" id="3.30.565.10:FF:000013">
    <property type="entry name" value="Two-component sensor histidine kinase"/>
    <property type="match status" value="1"/>
</dbReference>
<dbReference type="PROSITE" id="PS50109">
    <property type="entry name" value="HIS_KIN"/>
    <property type="match status" value="1"/>
</dbReference>
<feature type="region of interest" description="Disordered" evidence="16">
    <location>
        <begin position="1"/>
        <end position="38"/>
    </location>
</feature>
<evidence type="ECO:0000256" key="7">
    <source>
        <dbReference type="ARBA" id="ARBA00022679"/>
    </source>
</evidence>
<dbReference type="GO" id="GO:0005524">
    <property type="term" value="F:ATP binding"/>
    <property type="evidence" value="ECO:0007669"/>
    <property type="project" value="UniProtKB-KW"/>
</dbReference>
<dbReference type="InterPro" id="IPR003594">
    <property type="entry name" value="HATPase_dom"/>
</dbReference>
<dbReference type="Gene3D" id="3.30.565.10">
    <property type="entry name" value="Histidine kinase-like ATPase, C-terminal domain"/>
    <property type="match status" value="1"/>
</dbReference>
<keyword evidence="6" id="KW-0597">Phosphoprotein</keyword>
<dbReference type="EC" id="2.7.13.3" evidence="4"/>
<dbReference type="SUPFAM" id="SSF47384">
    <property type="entry name" value="Homodimeric domain of signal transducing histidine kinase"/>
    <property type="match status" value="1"/>
</dbReference>
<evidence type="ECO:0000256" key="5">
    <source>
        <dbReference type="ARBA" id="ARBA00022475"/>
    </source>
</evidence>
<keyword evidence="5" id="KW-1003">Cell membrane</keyword>
<dbReference type="GO" id="GO:0005886">
    <property type="term" value="C:plasma membrane"/>
    <property type="evidence" value="ECO:0007669"/>
    <property type="project" value="UniProtKB-SubCell"/>
</dbReference>
<protein>
    <recommendedName>
        <fullName evidence="4">histidine kinase</fullName>
        <ecNumber evidence="4">2.7.13.3</ecNumber>
    </recommendedName>
</protein>
<dbReference type="InterPro" id="IPR036097">
    <property type="entry name" value="HisK_dim/P_sf"/>
</dbReference>
<evidence type="ECO:0000256" key="2">
    <source>
        <dbReference type="ARBA" id="ARBA00004141"/>
    </source>
</evidence>
<dbReference type="CDD" id="cd06225">
    <property type="entry name" value="HAMP"/>
    <property type="match status" value="1"/>
</dbReference>
<keyword evidence="20" id="KW-1185">Reference proteome</keyword>
<dbReference type="PANTHER" id="PTHR45528">
    <property type="entry name" value="SENSOR HISTIDINE KINASE CPXA"/>
    <property type="match status" value="1"/>
</dbReference>
<keyword evidence="10 19" id="KW-0418">Kinase</keyword>
<keyword evidence="13" id="KW-0902">Two-component regulatory system</keyword>
<evidence type="ECO:0000256" key="12">
    <source>
        <dbReference type="ARBA" id="ARBA00022989"/>
    </source>
</evidence>
<dbReference type="Pfam" id="PF02518">
    <property type="entry name" value="HATPase_c"/>
    <property type="match status" value="1"/>
</dbReference>
<dbReference type="EMBL" id="JAQIFT010000014">
    <property type="protein sequence ID" value="MDA3730523.1"/>
    <property type="molecule type" value="Genomic_DNA"/>
</dbReference>
<gene>
    <name evidence="19" type="ORF">PBV87_03250</name>
</gene>
<evidence type="ECO:0000256" key="1">
    <source>
        <dbReference type="ARBA" id="ARBA00000085"/>
    </source>
</evidence>
<evidence type="ECO:0000256" key="11">
    <source>
        <dbReference type="ARBA" id="ARBA00022840"/>
    </source>
</evidence>
<name>A0AA42DK48_9FIRM</name>
<dbReference type="InterPro" id="IPR003661">
    <property type="entry name" value="HisK_dim/P_dom"/>
</dbReference>
<feature type="coiled-coil region" evidence="15">
    <location>
        <begin position="389"/>
        <end position="416"/>
    </location>
</feature>
<comment type="subcellular location">
    <subcellularLocation>
        <location evidence="3">Cell membrane</location>
    </subcellularLocation>
    <subcellularLocation>
        <location evidence="2">Membrane</location>
        <topology evidence="2">Multi-pass membrane protein</topology>
    </subcellularLocation>
</comment>
<evidence type="ECO:0000256" key="9">
    <source>
        <dbReference type="ARBA" id="ARBA00022741"/>
    </source>
</evidence>
<evidence type="ECO:0000313" key="20">
    <source>
        <dbReference type="Proteomes" id="UP001169242"/>
    </source>
</evidence>
<sequence length="634" mass="72561">MFRKSKRENGKEKKKEEKKRNKKEEKQRNKKQGPSRMETLGAQLRSKSCALCATYKKKVLESIRLQILWMVFIAFILSGIACVFTTNIGRALDVGYYTYMDYTEANKQLQSKLTQAVRQINDMEYASLIQRLDLDELYETIIAIQNDDASISYLSQVLVEMKSLEYEGNYGRYNDAIESVKSDIYAISDEEIQKVYQQLASLIDNDKWTEEEVVAVLNTFFDQQDLTESRLKKEAVKYVLNRLDANISYASDTKTFLIDSKGNIIYGDSFIKSIDLLEAIRKSSLSTEAQGQEQRTSLYPVIIEGEVHYIMNNTTLTGVEKGYYTDTAAVLGFLVGVGVFIYIILRGTKSKIKYIEYLGYCLGEISKGDLDFEVEKRGEDELARVASAMTKMEYELKEQMKERAQSEKTKSELITNVAHDLRTPLTSVIGYIGLVKENKALDEEEGAKYLEIAYNKAERLKILIEDLFEYTKLSNRSVKLKKEQLSIATLVSQLTEELMPLAEEKSINITYHLAAKETNAWVDVMKITRVFENLIENAIKYSEEGGRIQVVIQETREYIYVTVRNTSNQLKQEDLPKLFDRFYRSDSSRNSTAGGSGLGLAIAKNIVDMHEGKIWAQLDQDMISFNVKLRKAVE</sequence>
<dbReference type="RefSeq" id="WP_271011134.1">
    <property type="nucleotide sequence ID" value="NZ_JAQIFT010000014.1"/>
</dbReference>
<evidence type="ECO:0000259" key="18">
    <source>
        <dbReference type="PROSITE" id="PS50109"/>
    </source>
</evidence>
<dbReference type="Gene3D" id="6.10.340.10">
    <property type="match status" value="1"/>
</dbReference>
<reference evidence="19" key="1">
    <citation type="journal article" date="2023" name="Int. J. Syst. Evol. Microbiol.">
        <title>&lt;i&gt;Holtiella tumoricola&lt;/i&gt; gen. nov. sp. nov., isolated from a human clinical sample.</title>
        <authorList>
            <person name="Allen-Vercoe E."/>
            <person name="Daigneault M.C."/>
            <person name="Vancuren S.J."/>
            <person name="Cochrane K."/>
            <person name="O'Neal L.L."/>
            <person name="Sankaranarayanan K."/>
            <person name="Lawson P.A."/>
        </authorList>
    </citation>
    <scope>NUCLEOTIDE SEQUENCE</scope>
    <source>
        <strain evidence="19">CC70A</strain>
    </source>
</reference>
<feature type="compositionally biased region" description="Basic and acidic residues" evidence="16">
    <location>
        <begin position="7"/>
        <end position="27"/>
    </location>
</feature>
<dbReference type="InterPro" id="IPR004358">
    <property type="entry name" value="Sig_transdc_His_kin-like_C"/>
</dbReference>
<keyword evidence="8 17" id="KW-0812">Transmembrane</keyword>
<dbReference type="InterPro" id="IPR005467">
    <property type="entry name" value="His_kinase_dom"/>
</dbReference>
<keyword evidence="7" id="KW-0808">Transferase</keyword>
<comment type="catalytic activity">
    <reaction evidence="1">
        <text>ATP + protein L-histidine = ADP + protein N-phospho-L-histidine.</text>
        <dbReference type="EC" id="2.7.13.3"/>
    </reaction>
</comment>
<accession>A0AA42DK48</accession>
<dbReference type="FunFam" id="1.10.287.130:FF:000008">
    <property type="entry name" value="Two-component sensor histidine kinase"/>
    <property type="match status" value="1"/>
</dbReference>
<dbReference type="GO" id="GO:0000155">
    <property type="term" value="F:phosphorelay sensor kinase activity"/>
    <property type="evidence" value="ECO:0007669"/>
    <property type="project" value="InterPro"/>
</dbReference>
<dbReference type="AlphaFoldDB" id="A0AA42DK48"/>
<evidence type="ECO:0000256" key="16">
    <source>
        <dbReference type="SAM" id="MobiDB-lite"/>
    </source>
</evidence>
<keyword evidence="15" id="KW-0175">Coiled coil</keyword>
<evidence type="ECO:0000256" key="14">
    <source>
        <dbReference type="ARBA" id="ARBA00023136"/>
    </source>
</evidence>
<keyword evidence="12 17" id="KW-1133">Transmembrane helix</keyword>
<evidence type="ECO:0000313" key="19">
    <source>
        <dbReference type="EMBL" id="MDA3730523.1"/>
    </source>
</evidence>
<evidence type="ECO:0000256" key="3">
    <source>
        <dbReference type="ARBA" id="ARBA00004236"/>
    </source>
</evidence>
<dbReference type="SUPFAM" id="SSF55874">
    <property type="entry name" value="ATPase domain of HSP90 chaperone/DNA topoisomerase II/histidine kinase"/>
    <property type="match status" value="1"/>
</dbReference>
<dbReference type="InterPro" id="IPR050398">
    <property type="entry name" value="HssS/ArlS-like"/>
</dbReference>
<dbReference type="PANTHER" id="PTHR45528:SF8">
    <property type="entry name" value="HISTIDINE KINASE"/>
    <property type="match status" value="1"/>
</dbReference>
<dbReference type="CDD" id="cd00082">
    <property type="entry name" value="HisKA"/>
    <property type="match status" value="1"/>
</dbReference>
<feature type="transmembrane region" description="Helical" evidence="17">
    <location>
        <begin position="67"/>
        <end position="86"/>
    </location>
</feature>
<evidence type="ECO:0000256" key="4">
    <source>
        <dbReference type="ARBA" id="ARBA00012438"/>
    </source>
</evidence>
<proteinExistence type="predicted"/>
<evidence type="ECO:0000256" key="13">
    <source>
        <dbReference type="ARBA" id="ARBA00023012"/>
    </source>
</evidence>
<keyword evidence="14 17" id="KW-0472">Membrane</keyword>
<keyword evidence="9" id="KW-0547">Nucleotide-binding</keyword>
<feature type="coiled-coil region" evidence="15">
    <location>
        <begin position="99"/>
        <end position="126"/>
    </location>
</feature>
<evidence type="ECO:0000256" key="17">
    <source>
        <dbReference type="SAM" id="Phobius"/>
    </source>
</evidence>
<evidence type="ECO:0000256" key="8">
    <source>
        <dbReference type="ARBA" id="ARBA00022692"/>
    </source>
</evidence>
<dbReference type="CDD" id="cd00075">
    <property type="entry name" value="HATPase"/>
    <property type="match status" value="1"/>
</dbReference>
<feature type="domain" description="Histidine kinase" evidence="18">
    <location>
        <begin position="416"/>
        <end position="633"/>
    </location>
</feature>